<dbReference type="Proteomes" id="UP000798662">
    <property type="component" value="Chromosome 2"/>
</dbReference>
<accession>A0ACC3C9R9</accession>
<sequence length="340" mass="37544">MCTLLVGPRRLCRWRGLFGAMTGSPRTFLGRTKPRMRQAVAAAACVALLVGALAVSHQQRGQLSAALSSWVSRPAVVAPPRPAGVVPWTVASTQPRASWCDALMRDPRPADRECSPRQPSGCPEGVAPRFFSQFGQDEWLWSHHFRHLQRPGVFVDLATNDAISISNSYFLEHCLGWSGLCIEPNGQYHSRIIEHRSCELIPLCVANHSMTVSFIEAGGLGGIADSNKNVDGKHTWQKGVSTAPRRKITCTRLAQLLNRRGVTHVDYLSLDIEGAELEALHSIDWSAVQIDVISLEEESDDRRATKFLTDMGYKAVTYKPNRPEELMLFHPSVEVGSPTP</sequence>
<comment type="caution">
    <text evidence="1">The sequence shown here is derived from an EMBL/GenBank/DDBJ whole genome shotgun (WGS) entry which is preliminary data.</text>
</comment>
<name>A0ACC3C9R9_PYRYE</name>
<evidence type="ECO:0000313" key="2">
    <source>
        <dbReference type="Proteomes" id="UP000798662"/>
    </source>
</evidence>
<evidence type="ECO:0000313" key="1">
    <source>
        <dbReference type="EMBL" id="KAK1866720.1"/>
    </source>
</evidence>
<organism evidence="1 2">
    <name type="scientific">Pyropia yezoensis</name>
    <name type="common">Susabi-nori</name>
    <name type="synonym">Porphyra yezoensis</name>
    <dbReference type="NCBI Taxonomy" id="2788"/>
    <lineage>
        <taxon>Eukaryota</taxon>
        <taxon>Rhodophyta</taxon>
        <taxon>Bangiophyceae</taxon>
        <taxon>Bangiales</taxon>
        <taxon>Bangiaceae</taxon>
        <taxon>Pyropia</taxon>
    </lineage>
</organism>
<reference evidence="1" key="1">
    <citation type="submission" date="2019-11" db="EMBL/GenBank/DDBJ databases">
        <title>Nori genome reveals adaptations in red seaweeds to the harsh intertidal environment.</title>
        <authorList>
            <person name="Wang D."/>
            <person name="Mao Y."/>
        </authorList>
    </citation>
    <scope>NUCLEOTIDE SEQUENCE</scope>
    <source>
        <tissue evidence="1">Gametophyte</tissue>
    </source>
</reference>
<gene>
    <name evidence="1" type="ORF">I4F81_009235</name>
</gene>
<proteinExistence type="predicted"/>
<protein>
    <submittedName>
        <fullName evidence="1">Uncharacterized protein</fullName>
    </submittedName>
</protein>
<dbReference type="EMBL" id="CM020619">
    <property type="protein sequence ID" value="KAK1866720.1"/>
    <property type="molecule type" value="Genomic_DNA"/>
</dbReference>
<keyword evidence="2" id="KW-1185">Reference proteome</keyword>